<dbReference type="InterPro" id="IPR040756">
    <property type="entry name" value="Peptidase_M61_N"/>
</dbReference>
<proteinExistence type="predicted"/>
<keyword evidence="4" id="KW-0378">Hydrolase</keyword>
<dbReference type="SUPFAM" id="SSF55486">
    <property type="entry name" value="Metalloproteases ('zincins'), catalytic domain"/>
    <property type="match status" value="1"/>
</dbReference>
<reference evidence="5" key="1">
    <citation type="submission" date="2016-10" db="EMBL/GenBank/DDBJ databases">
        <authorList>
            <person name="Varghese N."/>
            <person name="Submissions S."/>
        </authorList>
    </citation>
    <scope>NUCLEOTIDE SEQUENCE [LARGE SCALE GENOMIC DNA]</scope>
    <source>
        <strain evidence="5">DSM 24499</strain>
    </source>
</reference>
<dbReference type="InterPro" id="IPR027268">
    <property type="entry name" value="Peptidase_M4/M1_CTD_sf"/>
</dbReference>
<dbReference type="EMBL" id="FOKV01000007">
    <property type="protein sequence ID" value="SFC70643.1"/>
    <property type="molecule type" value="Genomic_DNA"/>
</dbReference>
<evidence type="ECO:0000313" key="5">
    <source>
        <dbReference type="Proteomes" id="UP000199438"/>
    </source>
</evidence>
<evidence type="ECO:0000259" key="2">
    <source>
        <dbReference type="Pfam" id="PF05299"/>
    </source>
</evidence>
<gene>
    <name evidence="4" type="ORF">SAMN04487907_107151</name>
</gene>
<dbReference type="Pfam" id="PF05299">
    <property type="entry name" value="Peptidase_M61"/>
    <property type="match status" value="1"/>
</dbReference>
<dbReference type="OrthoDB" id="9778516at2"/>
<dbReference type="AlphaFoldDB" id="A0A1I1LJX8"/>
<dbReference type="PIRSF" id="PIRSF016493">
    <property type="entry name" value="Glycyl_aminpptds"/>
    <property type="match status" value="1"/>
</dbReference>
<protein>
    <submittedName>
        <fullName evidence="4">Predicted metalloprotease, contains C-terminal PDZ domain</fullName>
    </submittedName>
</protein>
<dbReference type="InterPro" id="IPR007963">
    <property type="entry name" value="Peptidase_M61_catalytic"/>
</dbReference>
<keyword evidence="4" id="KW-0645">Protease</keyword>
<keyword evidence="5" id="KW-1185">Reference proteome</keyword>
<dbReference type="RefSeq" id="WP_092543922.1">
    <property type="nucleotide sequence ID" value="NZ_FOKV01000007.1"/>
</dbReference>
<keyword evidence="1" id="KW-0732">Signal</keyword>
<dbReference type="STRING" id="1334022.SAMN04487907_107151"/>
<feature type="domain" description="Peptidase M61 catalytic" evidence="2">
    <location>
        <begin position="281"/>
        <end position="397"/>
    </location>
</feature>
<name>A0A1I1LJX8_9FLAO</name>
<accession>A0A1I1LJX8</accession>
<dbReference type="Pfam" id="PF17899">
    <property type="entry name" value="Peptidase_M61_N"/>
    <property type="match status" value="1"/>
</dbReference>
<dbReference type="GO" id="GO:0006508">
    <property type="term" value="P:proteolysis"/>
    <property type="evidence" value="ECO:0007669"/>
    <property type="project" value="UniProtKB-KW"/>
</dbReference>
<feature type="chain" id="PRO_5011577636" evidence="1">
    <location>
        <begin position="21"/>
        <end position="517"/>
    </location>
</feature>
<evidence type="ECO:0000256" key="1">
    <source>
        <dbReference type="SAM" id="SignalP"/>
    </source>
</evidence>
<organism evidence="4 5">
    <name type="scientific">Zunongwangia mangrovi</name>
    <dbReference type="NCBI Taxonomy" id="1334022"/>
    <lineage>
        <taxon>Bacteria</taxon>
        <taxon>Pseudomonadati</taxon>
        <taxon>Bacteroidota</taxon>
        <taxon>Flavobacteriia</taxon>
        <taxon>Flavobacteriales</taxon>
        <taxon>Flavobacteriaceae</taxon>
        <taxon>Zunongwangia</taxon>
    </lineage>
</organism>
<feature type="domain" description="Peptidase M61 N-terminal" evidence="3">
    <location>
        <begin position="28"/>
        <end position="193"/>
    </location>
</feature>
<feature type="signal peptide" evidence="1">
    <location>
        <begin position="1"/>
        <end position="20"/>
    </location>
</feature>
<dbReference type="GO" id="GO:0008237">
    <property type="term" value="F:metallopeptidase activity"/>
    <property type="evidence" value="ECO:0007669"/>
    <property type="project" value="UniProtKB-KW"/>
</dbReference>
<dbReference type="InterPro" id="IPR024191">
    <property type="entry name" value="Peptidase_M61"/>
</dbReference>
<keyword evidence="4" id="KW-0482">Metalloprotease</keyword>
<dbReference type="Gene3D" id="2.60.40.3650">
    <property type="match status" value="1"/>
</dbReference>
<sequence>MKKHLIFISFCVLMIQNVLAFQKNTDLQYQISFENAKDHYAEVKLQYKNLKSTENTLVLPVWTPGYYMILDNPAHIIDFEVKTSSGEPVKWQKTSKNKWLIENAQNEKVVVSYRVYANRKSVAESNISEEKAFLTNTDIFMFPENKVNTPVSLQIKLPEQWQEIATGLKELENGQFYAENFDILYDSPFYLGNQKIIEFQQLGKDVTLSIATPEGLDEQKFTKDIREIMLRTTDLMQHIPFEDYTFIMMEPGGGGLEHWNSQAVFTYGSMDFKNDHAYKSFMNFLTHEYFHLYNVKAIRPIELGPFDYSKENYTTMLWVAEGFTVYYEYMIMRDAGLLTSQDVLDFLSSHFKAIENKEGKDHMSLERSSFDVWNHFLNNDEITNETTISYYQKGPIIGLLLDIAIRHESENQKSLDDVMRYLYNEYYRKQGRGYTEDEFWQTVATIAGKSLDEIRSYVESTGTPDYEKYLKHAALALDMSPADDEKTEIVEKEYQLIKIEAENKLESEIRNALLKEH</sequence>
<dbReference type="Gene3D" id="1.10.390.10">
    <property type="entry name" value="Neutral Protease Domain 2"/>
    <property type="match status" value="1"/>
</dbReference>
<evidence type="ECO:0000259" key="3">
    <source>
        <dbReference type="Pfam" id="PF17899"/>
    </source>
</evidence>
<dbReference type="Proteomes" id="UP000199438">
    <property type="component" value="Unassembled WGS sequence"/>
</dbReference>
<evidence type="ECO:0000313" key="4">
    <source>
        <dbReference type="EMBL" id="SFC70643.1"/>
    </source>
</evidence>